<keyword evidence="5" id="KW-1185">Reference proteome</keyword>
<dbReference type="Pfam" id="PF18962">
    <property type="entry name" value="Por_Secre_tail"/>
    <property type="match status" value="1"/>
</dbReference>
<keyword evidence="1 2" id="KW-0732">Signal</keyword>
<evidence type="ECO:0000256" key="1">
    <source>
        <dbReference type="ARBA" id="ARBA00022729"/>
    </source>
</evidence>
<dbReference type="AlphaFoldDB" id="A0A6N9NDW3"/>
<feature type="signal peptide" evidence="2">
    <location>
        <begin position="1"/>
        <end position="21"/>
    </location>
</feature>
<evidence type="ECO:0000313" key="5">
    <source>
        <dbReference type="Proteomes" id="UP000470771"/>
    </source>
</evidence>
<accession>A0A6N9NDW3</accession>
<evidence type="ECO:0000259" key="3">
    <source>
        <dbReference type="Pfam" id="PF18962"/>
    </source>
</evidence>
<dbReference type="InterPro" id="IPR026444">
    <property type="entry name" value="Secre_tail"/>
</dbReference>
<dbReference type="EMBL" id="WWNE01000003">
    <property type="protein sequence ID" value="NBG64798.1"/>
    <property type="molecule type" value="Genomic_DNA"/>
</dbReference>
<evidence type="ECO:0000313" key="4">
    <source>
        <dbReference type="EMBL" id="NBG64798.1"/>
    </source>
</evidence>
<evidence type="ECO:0000256" key="2">
    <source>
        <dbReference type="SAM" id="SignalP"/>
    </source>
</evidence>
<dbReference type="NCBIfam" id="TIGR04183">
    <property type="entry name" value="Por_Secre_tail"/>
    <property type="match status" value="1"/>
</dbReference>
<organism evidence="4 5">
    <name type="scientific">Acidiluteibacter ferrifornacis</name>
    <dbReference type="NCBI Taxonomy" id="2692424"/>
    <lineage>
        <taxon>Bacteria</taxon>
        <taxon>Pseudomonadati</taxon>
        <taxon>Bacteroidota</taxon>
        <taxon>Flavobacteriia</taxon>
        <taxon>Flavobacteriales</taxon>
        <taxon>Cryomorphaceae</taxon>
        <taxon>Acidiluteibacter</taxon>
    </lineage>
</organism>
<feature type="domain" description="Secretion system C-terminal sorting" evidence="3">
    <location>
        <begin position="191"/>
        <end position="265"/>
    </location>
</feature>
<protein>
    <submittedName>
        <fullName evidence="4">T9SS type A sorting domain-containing protein</fullName>
    </submittedName>
</protein>
<comment type="caution">
    <text evidence="4">The sequence shown here is derived from an EMBL/GenBank/DDBJ whole genome shotgun (WGS) entry which is preliminary data.</text>
</comment>
<feature type="chain" id="PRO_5027103879" evidence="2">
    <location>
        <begin position="22"/>
        <end position="267"/>
    </location>
</feature>
<proteinExistence type="predicted"/>
<reference evidence="4 5" key="1">
    <citation type="submission" date="2019-12" db="EMBL/GenBank/DDBJ databases">
        <authorList>
            <person name="Zhao J."/>
        </authorList>
    </citation>
    <scope>NUCLEOTIDE SEQUENCE [LARGE SCALE GENOMIC DNA]</scope>
    <source>
        <strain evidence="4 5">S-15</strain>
    </source>
</reference>
<name>A0A6N9NDW3_9FLAO</name>
<sequence>MKKILLAFSGLVLGVASFAQSFQFINPKTNADVTGTTVGYWFSEADLSLVPDVKMYVKNINSTSDSIRVDLKRYEMTPLVDSTSNYFCWGFTCLGPSVIGSQPIRYNDPSDIVWIRKDSLNKTLSIYHDPNNFYNGTFNNPNYEFGTQTFRYVAFDHFNPSDSVFVDVQFVITTVGLTKISKTDYSVTVGPNPSNGQFNVTYDFRKNFSTKVIEIYDMLGQQVKSIPLNSNKGTVNVAATELNSGIYFYNFRLNGKSTESQKLIITK</sequence>
<gene>
    <name evidence="4" type="ORF">GQN54_01625</name>
</gene>
<dbReference type="RefSeq" id="WP_160631296.1">
    <property type="nucleotide sequence ID" value="NZ_WWNE01000003.1"/>
</dbReference>
<dbReference type="Proteomes" id="UP000470771">
    <property type="component" value="Unassembled WGS sequence"/>
</dbReference>